<dbReference type="EMBL" id="VCLA01000120">
    <property type="protein sequence ID" value="MQT01338.1"/>
    <property type="molecule type" value="Genomic_DNA"/>
</dbReference>
<proteinExistence type="predicted"/>
<dbReference type="Proteomes" id="UP000419138">
    <property type="component" value="Unassembled WGS sequence"/>
</dbReference>
<dbReference type="OrthoDB" id="10005615at2"/>
<evidence type="ECO:0000313" key="1">
    <source>
        <dbReference type="EMBL" id="MQT01338.1"/>
    </source>
</evidence>
<reference evidence="1 2" key="1">
    <citation type="submission" date="2019-05" db="EMBL/GenBank/DDBJ databases">
        <title>Comparative genomics and metabolomics analyses of clavulanic acid producing Streptomyces species provides insight into specialized metabolism and evolution of beta-lactam biosynthetic gene clusters.</title>
        <authorList>
            <person name="Moore M.A."/>
            <person name="Cruz-Morales P."/>
            <person name="Barona Gomez F."/>
            <person name="Kapil T."/>
        </authorList>
    </citation>
    <scope>NUCLEOTIDE SEQUENCE [LARGE SCALE GENOMIC DNA]</scope>
    <source>
        <strain evidence="1 2">NRRL 5741</strain>
    </source>
</reference>
<evidence type="ECO:0000313" key="2">
    <source>
        <dbReference type="Proteomes" id="UP000419138"/>
    </source>
</evidence>
<organism evidence="1 2">
    <name type="scientific">Streptomyces jumonjinensis</name>
    <dbReference type="NCBI Taxonomy" id="1945"/>
    <lineage>
        <taxon>Bacteria</taxon>
        <taxon>Bacillati</taxon>
        <taxon>Actinomycetota</taxon>
        <taxon>Actinomycetes</taxon>
        <taxon>Kitasatosporales</taxon>
        <taxon>Streptomycetaceae</taxon>
        <taxon>Streptomyces</taxon>
    </lineage>
</organism>
<keyword evidence="2" id="KW-1185">Reference proteome</keyword>
<name>A0A646KGS6_STRJU</name>
<protein>
    <submittedName>
        <fullName evidence="1">Uncharacterized protein</fullName>
    </submittedName>
</protein>
<dbReference type="RefSeq" id="WP_153523161.1">
    <property type="nucleotide sequence ID" value="NZ_JBEPDZ010000081.1"/>
</dbReference>
<accession>A0A646KGS6</accession>
<dbReference type="AlphaFoldDB" id="A0A646KGS6"/>
<gene>
    <name evidence="1" type="ORF">FF041_14230</name>
</gene>
<sequence>MGSKKLRIAMGVGIAVLMVGPPAVFFGVREYDDDADRASIERAARSIIQQRADLASAVGREQSAPEPVGATPAVAKELRGSYARRAEDARASAAEGKGWSGAEVELSSVEVDLITEDWAEARFDQMTYPEYEDPAVEGSAEDLPMVSSHAFQFRKTDGRWLLAGVDQDL</sequence>
<comment type="caution">
    <text evidence="1">The sequence shown here is derived from an EMBL/GenBank/DDBJ whole genome shotgun (WGS) entry which is preliminary data.</text>
</comment>